<reference evidence="1" key="1">
    <citation type="submission" date="2019-04" db="EMBL/GenBank/DDBJ databases">
        <title>Microbes associate with the intestines of laboratory mice.</title>
        <authorList>
            <person name="Navarre W."/>
            <person name="Wong E."/>
            <person name="Huang K."/>
            <person name="Tropini C."/>
            <person name="Ng K."/>
            <person name="Yu B."/>
        </authorList>
    </citation>
    <scope>NUCLEOTIDE SEQUENCE</scope>
    <source>
        <strain evidence="1">NM04_E33</strain>
    </source>
</reference>
<proteinExistence type="predicted"/>
<organism evidence="1 2">
    <name type="scientific">Lepagella muris</name>
    <dbReference type="NCBI Taxonomy" id="3032870"/>
    <lineage>
        <taxon>Bacteria</taxon>
        <taxon>Pseudomonadati</taxon>
        <taxon>Bacteroidota</taxon>
        <taxon>Bacteroidia</taxon>
        <taxon>Bacteroidales</taxon>
        <taxon>Muribaculaceae</taxon>
        <taxon>Lepagella</taxon>
    </lineage>
</organism>
<sequence>MNKTIYLAGGCFWGTAHLFSLVPGVVSATAGYANSIVENPSYKLVCTGITNAAETVMVVYNDQKVSLSSLLSLYFRSIDPLSINRQGGDIGTQYRTGIYYTDSADSAVIESQIAALQTHYDKPIAVEHSPLINFYPAEEYHQDYLYKNPDGYCHVDPILFREAREIGKP</sequence>
<name>A0AC61RF45_9BACT</name>
<gene>
    <name evidence="1" type="ORF">E5331_11270</name>
</gene>
<accession>A0AC61RF45</accession>
<comment type="caution">
    <text evidence="1">The sequence shown here is derived from an EMBL/GenBank/DDBJ whole genome shotgun (WGS) entry which is preliminary data.</text>
</comment>
<protein>
    <submittedName>
        <fullName evidence="1">Peptide-methionine (S)-S-oxide reductase</fullName>
    </submittedName>
</protein>
<dbReference type="Proteomes" id="UP000306319">
    <property type="component" value="Unassembled WGS sequence"/>
</dbReference>
<evidence type="ECO:0000313" key="1">
    <source>
        <dbReference type="EMBL" id="TGY78272.1"/>
    </source>
</evidence>
<evidence type="ECO:0000313" key="2">
    <source>
        <dbReference type="Proteomes" id="UP000306319"/>
    </source>
</evidence>
<dbReference type="EMBL" id="SRYB01000015">
    <property type="protein sequence ID" value="TGY78272.1"/>
    <property type="molecule type" value="Genomic_DNA"/>
</dbReference>
<keyword evidence="2" id="KW-1185">Reference proteome</keyword>